<sequence length="52" mass="6509">MEHYAKACWRRWYAAFRITRRHKANYIISWPEYWQLKKQDLAFYRGSGRGKN</sequence>
<proteinExistence type="predicted"/>
<accession>A0A9E3H889</accession>
<dbReference type="AlphaFoldDB" id="A0A9E3H889"/>
<evidence type="ECO:0000313" key="2">
    <source>
        <dbReference type="Proteomes" id="UP000813215"/>
    </source>
</evidence>
<name>A0A9E3H889_9NOST</name>
<dbReference type="Proteomes" id="UP000813215">
    <property type="component" value="Unassembled WGS sequence"/>
</dbReference>
<evidence type="ECO:0000313" key="1">
    <source>
        <dbReference type="EMBL" id="MBW4432799.1"/>
    </source>
</evidence>
<protein>
    <submittedName>
        <fullName evidence="1">Uncharacterized protein</fullName>
    </submittedName>
</protein>
<comment type="caution">
    <text evidence="1">The sequence shown here is derived from an EMBL/GenBank/DDBJ whole genome shotgun (WGS) entry which is preliminary data.</text>
</comment>
<reference evidence="1" key="2">
    <citation type="journal article" date="2022" name="Microbiol. Resour. Announc.">
        <title>Metagenome Sequencing to Explore Phylogenomics of Terrestrial Cyanobacteria.</title>
        <authorList>
            <person name="Ward R.D."/>
            <person name="Stajich J.E."/>
            <person name="Johansen J.R."/>
            <person name="Huntemann M."/>
            <person name="Clum A."/>
            <person name="Foster B."/>
            <person name="Foster B."/>
            <person name="Roux S."/>
            <person name="Palaniappan K."/>
            <person name="Varghese N."/>
            <person name="Mukherjee S."/>
            <person name="Reddy T.B.K."/>
            <person name="Daum C."/>
            <person name="Copeland A."/>
            <person name="Chen I.A."/>
            <person name="Ivanova N.N."/>
            <person name="Kyrpides N.C."/>
            <person name="Shapiro N."/>
            <person name="Eloe-Fadrosh E.A."/>
            <person name="Pietrasiak N."/>
        </authorList>
    </citation>
    <scope>NUCLEOTIDE SEQUENCE</scope>
    <source>
        <strain evidence="1">HA4357-MV3</strain>
    </source>
</reference>
<gene>
    <name evidence="1" type="ORF">KME28_13985</name>
</gene>
<dbReference type="EMBL" id="JAHHHW010000092">
    <property type="protein sequence ID" value="MBW4432799.1"/>
    <property type="molecule type" value="Genomic_DNA"/>
</dbReference>
<reference evidence="1" key="1">
    <citation type="submission" date="2021-05" db="EMBL/GenBank/DDBJ databases">
        <authorList>
            <person name="Pietrasiak N."/>
            <person name="Ward R."/>
            <person name="Stajich J.E."/>
            <person name="Kurbessoian T."/>
        </authorList>
    </citation>
    <scope>NUCLEOTIDE SEQUENCE</scope>
    <source>
        <strain evidence="1">HA4357-MV3</strain>
    </source>
</reference>
<organism evidence="1 2">
    <name type="scientific">Pelatocladus maniniholoensis HA4357-MV3</name>
    <dbReference type="NCBI Taxonomy" id="1117104"/>
    <lineage>
        <taxon>Bacteria</taxon>
        <taxon>Bacillati</taxon>
        <taxon>Cyanobacteriota</taxon>
        <taxon>Cyanophyceae</taxon>
        <taxon>Nostocales</taxon>
        <taxon>Nostocaceae</taxon>
        <taxon>Pelatocladus</taxon>
    </lineage>
</organism>